<keyword evidence="5" id="KW-0777">Teichoic acid biosynthesis</keyword>
<evidence type="ECO:0000256" key="4">
    <source>
        <dbReference type="ARBA" id="ARBA00022679"/>
    </source>
</evidence>
<accession>A0ABS9WBE4</accession>
<comment type="similarity">
    <text evidence="2">Belongs to the CDP-glycerol glycerophosphotransferase family.</text>
</comment>
<evidence type="ECO:0000256" key="6">
    <source>
        <dbReference type="ARBA" id="ARBA00023136"/>
    </source>
</evidence>
<dbReference type="InterPro" id="IPR007554">
    <property type="entry name" value="Glycerophosphate_synth"/>
</dbReference>
<organism evidence="7 8">
    <name type="scientific">Teichococcus vastitatis</name>
    <dbReference type="NCBI Taxonomy" id="2307076"/>
    <lineage>
        <taxon>Bacteria</taxon>
        <taxon>Pseudomonadati</taxon>
        <taxon>Pseudomonadota</taxon>
        <taxon>Alphaproteobacteria</taxon>
        <taxon>Acetobacterales</taxon>
        <taxon>Roseomonadaceae</taxon>
        <taxon>Roseomonas</taxon>
    </lineage>
</organism>
<protein>
    <submittedName>
        <fullName evidence="7">CDP-glycerol glycerophosphotransferase family protein</fullName>
    </submittedName>
</protein>
<dbReference type="InterPro" id="IPR043149">
    <property type="entry name" value="TagF_N"/>
</dbReference>
<name>A0ABS9WBE4_9PROT</name>
<dbReference type="Gene3D" id="3.40.50.11820">
    <property type="match status" value="1"/>
</dbReference>
<sequence>MHFHFVLDEPQYNSLFEALIAEARGRRHTVTTGLRCVHRYDADAYVSLQDVALRAAPRPRVFLTHGLGLAKRGALTLDVDLLLLPYSGKGIIDDQQHMSPEWRSRTTVVRSLGSPKIDLLQRGAARKAEIQRQMRATYGFDARPIVGYCPTFRHDGSLHHAQRGHRLREAEAILEQRFNVVMLTHSLETDAAEVAELRFRASPTLSRLDHFLGLDCAVTDTSGIGFELCAIDMPMVLLDNPAEPDFLLARMLEQPVRVDYGPVCTLANLANTVAFALSHPAAHASRRAFWAEMAFGPRDGQAARRTIDAIEAFVLAQHRRFAVRRGESTILQDYLANGMTQFRTAGVATVEREAVTVPLTGTGRWAFYGPYQKLGTGRFALEIDADADGEGPFCLQVDAQGGHTILAQLEFTRRLHASLLFEVPEALAGVDLEFRLTQPAGVAGRLRLKAFRLHLIGLPRTGGPALAAARSIPAPAPLNPAWQDVATLLQDRAAAADRVVAPAPFHPWLAHCRQVSDAPEPGEWPDLVVLHKGELSRLPPDFLPELARRAAPIFANAVFVVWRLHPGFAAGDRDGPLHLASLQHFLRTSTPPALSFPYQDRAWAEVAEFLAGHAAAEELVLAPAPFRQVLALRLHQAEQPAAGVEYAWVVLHKGRLEQMPLDFLRALPADHQPVLANAVFVVWCRRPRPGMEDCTETPHVRSFTNRLRVLEMAETAG</sequence>
<evidence type="ECO:0000313" key="7">
    <source>
        <dbReference type="EMBL" id="MCI0756621.1"/>
    </source>
</evidence>
<dbReference type="RefSeq" id="WP_120007179.1">
    <property type="nucleotide sequence ID" value="NZ_JALBUU010000125.1"/>
</dbReference>
<gene>
    <name evidence="7" type="ORF">MON41_23580</name>
</gene>
<keyword evidence="4" id="KW-0808">Transferase</keyword>
<comment type="subcellular location">
    <subcellularLocation>
        <location evidence="1">Cell membrane</location>
        <topology evidence="1">Peripheral membrane protein</topology>
    </subcellularLocation>
</comment>
<keyword evidence="8" id="KW-1185">Reference proteome</keyword>
<dbReference type="Gene3D" id="3.40.50.12580">
    <property type="match status" value="1"/>
</dbReference>
<dbReference type="SUPFAM" id="SSF53756">
    <property type="entry name" value="UDP-Glycosyltransferase/glycogen phosphorylase"/>
    <property type="match status" value="1"/>
</dbReference>
<evidence type="ECO:0000256" key="5">
    <source>
        <dbReference type="ARBA" id="ARBA00022944"/>
    </source>
</evidence>
<dbReference type="Proteomes" id="UP001201985">
    <property type="component" value="Unassembled WGS sequence"/>
</dbReference>
<dbReference type="EMBL" id="JALBUU010000125">
    <property type="protein sequence ID" value="MCI0756621.1"/>
    <property type="molecule type" value="Genomic_DNA"/>
</dbReference>
<keyword evidence="3" id="KW-1003">Cell membrane</keyword>
<reference evidence="7 8" key="1">
    <citation type="submission" date="2022-03" db="EMBL/GenBank/DDBJ databases">
        <title>Complete genome analysis of Roseomonas KG 17.1 : a prolific producer of plant growth promoters.</title>
        <authorList>
            <person name="Saadouli I."/>
            <person name="Najjari A."/>
            <person name="Mosbah A."/>
            <person name="Ouzari H.I."/>
        </authorList>
    </citation>
    <scope>NUCLEOTIDE SEQUENCE [LARGE SCALE GENOMIC DNA]</scope>
    <source>
        <strain evidence="7 8">KG17-1</strain>
    </source>
</reference>
<evidence type="ECO:0000256" key="2">
    <source>
        <dbReference type="ARBA" id="ARBA00010488"/>
    </source>
</evidence>
<evidence type="ECO:0000256" key="3">
    <source>
        <dbReference type="ARBA" id="ARBA00022475"/>
    </source>
</evidence>
<evidence type="ECO:0000313" key="8">
    <source>
        <dbReference type="Proteomes" id="UP001201985"/>
    </source>
</evidence>
<comment type="caution">
    <text evidence="7">The sequence shown here is derived from an EMBL/GenBank/DDBJ whole genome shotgun (WGS) entry which is preliminary data.</text>
</comment>
<dbReference type="Pfam" id="PF04464">
    <property type="entry name" value="Glyphos_transf"/>
    <property type="match status" value="1"/>
</dbReference>
<proteinExistence type="inferred from homology"/>
<keyword evidence="6" id="KW-0472">Membrane</keyword>
<evidence type="ECO:0000256" key="1">
    <source>
        <dbReference type="ARBA" id="ARBA00004202"/>
    </source>
</evidence>
<dbReference type="InterPro" id="IPR043148">
    <property type="entry name" value="TagF_C"/>
</dbReference>